<accession>A0A8X8KA41</accession>
<dbReference type="Proteomes" id="UP000887300">
    <property type="component" value="Unassembled WGS sequence"/>
</dbReference>
<reference evidence="1" key="1">
    <citation type="journal article" date="2021" name="ISME J.">
        <title>Genomic evolution of the class Acidithiobacillia: deep-branching Proteobacteria living in extreme acidic conditions.</title>
        <authorList>
            <person name="Moya-Beltran A."/>
            <person name="Beard S."/>
            <person name="Rojas-Villalobos C."/>
            <person name="Issotta F."/>
            <person name="Gallardo Y."/>
            <person name="Ulloa R."/>
            <person name="Giaveno A."/>
            <person name="Degli Esposti M."/>
            <person name="Johnson D.B."/>
            <person name="Quatrini R."/>
        </authorList>
    </citation>
    <scope>NUCLEOTIDE SEQUENCE</scope>
    <source>
        <strain evidence="1">DSM 583</strain>
    </source>
</reference>
<organism evidence="1 2">
    <name type="scientific">Acidithiobacillus ferridurans</name>
    <dbReference type="NCBI Taxonomy" id="1232575"/>
    <lineage>
        <taxon>Bacteria</taxon>
        <taxon>Pseudomonadati</taxon>
        <taxon>Pseudomonadota</taxon>
        <taxon>Acidithiobacillia</taxon>
        <taxon>Acidithiobacillales</taxon>
        <taxon>Acidithiobacillaceae</taxon>
        <taxon>Acidithiobacillus</taxon>
    </lineage>
</organism>
<evidence type="ECO:0000313" key="1">
    <source>
        <dbReference type="EMBL" id="MBU2723426.1"/>
    </source>
</evidence>
<evidence type="ECO:0000313" key="2">
    <source>
        <dbReference type="Proteomes" id="UP000887300"/>
    </source>
</evidence>
<sequence>MENGTSSNNIVVKIRSETNYYDDGYPGYQVDGVITAEYRGKKYTLVFQAAEPVYLSGDFMARQDDGYTTGPFGLNNESGDEHQGLVDAMVENGDAEDDDAAIALIMETFREDIRGFEKYASEVGAASAANAVDDESREAGPC</sequence>
<dbReference type="RefSeq" id="WP_215886206.1">
    <property type="nucleotide sequence ID" value="NZ_CP134225.1"/>
</dbReference>
<gene>
    <name evidence="1" type="ORF">HF568_09475</name>
</gene>
<dbReference type="AlphaFoldDB" id="A0A8X8KA41"/>
<dbReference type="EMBL" id="JABBHS010000276">
    <property type="protein sequence ID" value="MBU2723426.1"/>
    <property type="molecule type" value="Genomic_DNA"/>
</dbReference>
<protein>
    <submittedName>
        <fullName evidence="1">Uncharacterized protein</fullName>
    </submittedName>
</protein>
<name>A0A8X8KA41_ACIFI</name>
<proteinExistence type="predicted"/>
<comment type="caution">
    <text evidence="1">The sequence shown here is derived from an EMBL/GenBank/DDBJ whole genome shotgun (WGS) entry which is preliminary data.</text>
</comment>